<sequence length="126" mass="15155">MLREGKYSYVIFSNPRLMPGHLLVIPKRHIEGRLQDATKEEREEIMSFLVEFQAKILEKLTPGCDIRQNYKPYVENSETHVNHMHFHLYPREYKDELHEKVDIHRKPLYQPLPEEEKARLFQLLGD</sequence>
<reference evidence="3 4" key="1">
    <citation type="journal article" date="2016" name="Nat. Commun.">
        <title>Thousands of microbial genomes shed light on interconnected biogeochemical processes in an aquifer system.</title>
        <authorList>
            <person name="Anantharaman K."/>
            <person name="Brown C.T."/>
            <person name="Hug L.A."/>
            <person name="Sharon I."/>
            <person name="Castelle C.J."/>
            <person name="Probst A.J."/>
            <person name="Thomas B.C."/>
            <person name="Singh A."/>
            <person name="Wilkins M.J."/>
            <person name="Karaoz U."/>
            <person name="Brodie E.L."/>
            <person name="Williams K.H."/>
            <person name="Hubbard S.S."/>
            <person name="Banfield J.F."/>
        </authorList>
    </citation>
    <scope>NUCLEOTIDE SEQUENCE [LARGE SCALE GENOMIC DNA]</scope>
</reference>
<accession>A0A1G2R8N7</accession>
<dbReference type="PROSITE" id="PS51084">
    <property type="entry name" value="HIT_2"/>
    <property type="match status" value="1"/>
</dbReference>
<evidence type="ECO:0000313" key="3">
    <source>
        <dbReference type="EMBL" id="OHA68471.1"/>
    </source>
</evidence>
<proteinExistence type="predicted"/>
<comment type="caution">
    <text evidence="3">The sequence shown here is derived from an EMBL/GenBank/DDBJ whole genome shotgun (WGS) entry which is preliminary data.</text>
</comment>
<evidence type="ECO:0000259" key="2">
    <source>
        <dbReference type="PROSITE" id="PS51084"/>
    </source>
</evidence>
<organism evidence="3 4">
    <name type="scientific">Candidatus Wildermuthbacteria bacterium RIFCSPHIGHO2_02_FULL_48_16</name>
    <dbReference type="NCBI Taxonomy" id="1802453"/>
    <lineage>
        <taxon>Bacteria</taxon>
        <taxon>Candidatus Wildermuthiibacteriota</taxon>
    </lineage>
</organism>
<dbReference type="Gene3D" id="3.30.428.10">
    <property type="entry name" value="HIT-like"/>
    <property type="match status" value="1"/>
</dbReference>
<dbReference type="InterPro" id="IPR011146">
    <property type="entry name" value="HIT-like"/>
</dbReference>
<evidence type="ECO:0000313" key="4">
    <source>
        <dbReference type="Proteomes" id="UP000178529"/>
    </source>
</evidence>
<feature type="short sequence motif" description="Histidine triad motif" evidence="1">
    <location>
        <begin position="83"/>
        <end position="87"/>
    </location>
</feature>
<dbReference type="SUPFAM" id="SSF54197">
    <property type="entry name" value="HIT-like"/>
    <property type="match status" value="1"/>
</dbReference>
<protein>
    <recommendedName>
        <fullName evidence="2">HIT domain-containing protein</fullName>
    </recommendedName>
</protein>
<dbReference type="InterPro" id="IPR036265">
    <property type="entry name" value="HIT-like_sf"/>
</dbReference>
<dbReference type="GO" id="GO:0003824">
    <property type="term" value="F:catalytic activity"/>
    <property type="evidence" value="ECO:0007669"/>
    <property type="project" value="InterPro"/>
</dbReference>
<evidence type="ECO:0000256" key="1">
    <source>
        <dbReference type="PROSITE-ProRule" id="PRU00464"/>
    </source>
</evidence>
<dbReference type="EMBL" id="MHTY01000025">
    <property type="protein sequence ID" value="OHA68471.1"/>
    <property type="molecule type" value="Genomic_DNA"/>
</dbReference>
<dbReference type="Pfam" id="PF01230">
    <property type="entry name" value="HIT"/>
    <property type="match status" value="1"/>
</dbReference>
<feature type="domain" description="HIT" evidence="2">
    <location>
        <begin position="1"/>
        <end position="98"/>
    </location>
</feature>
<name>A0A1G2R8N7_9BACT</name>
<dbReference type="AlphaFoldDB" id="A0A1G2R8N7"/>
<gene>
    <name evidence="3" type="ORF">A3J68_01585</name>
</gene>
<dbReference type="Proteomes" id="UP000178529">
    <property type="component" value="Unassembled WGS sequence"/>
</dbReference>